<accession>A0A1V0AEN3</accession>
<keyword evidence="3" id="KW-1185">Reference proteome</keyword>
<evidence type="ECO:0000259" key="1">
    <source>
        <dbReference type="Pfam" id="PF13349"/>
    </source>
</evidence>
<dbReference type="RefSeq" id="WP_080044944.1">
    <property type="nucleotide sequence ID" value="NZ_CP017717.1"/>
</dbReference>
<dbReference type="STRING" id="1909395.BKM31_50155"/>
<dbReference type="OrthoDB" id="3252095at2"/>
<proteinExistence type="predicted"/>
<evidence type="ECO:0000313" key="2">
    <source>
        <dbReference type="EMBL" id="AQZ68562.1"/>
    </source>
</evidence>
<dbReference type="EMBL" id="CP017717">
    <property type="protein sequence ID" value="AQZ68562.1"/>
    <property type="molecule type" value="Genomic_DNA"/>
</dbReference>
<protein>
    <recommendedName>
        <fullName evidence="1">DUF4097 domain-containing protein</fullName>
    </recommendedName>
</protein>
<organism evidence="2 3">
    <name type="scientific">[Actinomadura] parvosata subsp. kistnae</name>
    <dbReference type="NCBI Taxonomy" id="1909395"/>
    <lineage>
        <taxon>Bacteria</taxon>
        <taxon>Bacillati</taxon>
        <taxon>Actinomycetota</taxon>
        <taxon>Actinomycetes</taxon>
        <taxon>Streptosporangiales</taxon>
        <taxon>Streptosporangiaceae</taxon>
        <taxon>Nonomuraea</taxon>
    </lineage>
</organism>
<evidence type="ECO:0000313" key="3">
    <source>
        <dbReference type="Proteomes" id="UP000190797"/>
    </source>
</evidence>
<feature type="domain" description="DUF4097" evidence="1">
    <location>
        <begin position="21"/>
        <end position="217"/>
    </location>
</feature>
<reference evidence="3" key="1">
    <citation type="journal article" date="2017" name="Med. Chem. Commun.">
        <title>Nonomuraea sp. ATCC 55076 harbours the largest actinomycete chromosome to date and the kistamicin biosynthetic gene cluster.</title>
        <authorList>
            <person name="Nazari B."/>
            <person name="Forneris C.C."/>
            <person name="Gibson M.I."/>
            <person name="Moon K."/>
            <person name="Schramma K.R."/>
            <person name="Seyedsayamdost M.R."/>
        </authorList>
    </citation>
    <scope>NUCLEOTIDE SEQUENCE [LARGE SCALE GENOMIC DNA]</scope>
    <source>
        <strain evidence="3">ATCC 55076</strain>
    </source>
</reference>
<name>A0A1V0AEN3_9ACTN</name>
<sequence>MPTFTTPAPITAVLHIPAGRVEFVATDRTDTTVRIQPANPAKARDVKAAEQTSVAYADGVLRVETAIRNQYLGPTGSVAVTVELPAGSHVEARTAGAELRTAGRLGNVAFEGAYRRIELDELAGLRLTATDGDVEVGRLTGPARITTARGDIQIAEAVRGTLVLATQSGDISVTAAAGVSASLDAGTTHGRITNALKNSGTVELDIHATTSSGDITARSL</sequence>
<dbReference type="Pfam" id="PF13349">
    <property type="entry name" value="DUF4097"/>
    <property type="match status" value="1"/>
</dbReference>
<dbReference type="KEGG" id="noa:BKM31_50155"/>
<dbReference type="InterPro" id="IPR025164">
    <property type="entry name" value="Toastrack_DUF4097"/>
</dbReference>
<dbReference type="Proteomes" id="UP000190797">
    <property type="component" value="Chromosome"/>
</dbReference>
<gene>
    <name evidence="2" type="ORF">BKM31_50155</name>
</gene>
<dbReference type="AlphaFoldDB" id="A0A1V0AEN3"/>